<dbReference type="Gene3D" id="3.30.200.20">
    <property type="entry name" value="Phosphorylase Kinase, domain 1"/>
    <property type="match status" value="1"/>
</dbReference>
<dbReference type="Gene3D" id="3.80.10.10">
    <property type="entry name" value="Ribonuclease Inhibitor"/>
    <property type="match status" value="1"/>
</dbReference>
<keyword evidence="7 16" id="KW-0812">Transmembrane</keyword>
<organism evidence="19 20">
    <name type="scientific">Brassica napus</name>
    <name type="common">Rape</name>
    <dbReference type="NCBI Taxonomy" id="3708"/>
    <lineage>
        <taxon>Eukaryota</taxon>
        <taxon>Viridiplantae</taxon>
        <taxon>Streptophyta</taxon>
        <taxon>Embryophyta</taxon>
        <taxon>Tracheophyta</taxon>
        <taxon>Spermatophyta</taxon>
        <taxon>Magnoliopsida</taxon>
        <taxon>eudicotyledons</taxon>
        <taxon>Gunneridae</taxon>
        <taxon>Pentapetalae</taxon>
        <taxon>rosids</taxon>
        <taxon>malvids</taxon>
        <taxon>Brassicales</taxon>
        <taxon>Brassicaceae</taxon>
        <taxon>Brassiceae</taxon>
        <taxon>Brassica</taxon>
    </lineage>
</organism>
<dbReference type="InterPro" id="IPR008271">
    <property type="entry name" value="Ser/Thr_kinase_AS"/>
</dbReference>
<keyword evidence="13" id="KW-0804">Transcription</keyword>
<evidence type="ECO:0000256" key="8">
    <source>
        <dbReference type="ARBA" id="ARBA00022737"/>
    </source>
</evidence>
<dbReference type="InterPro" id="IPR000719">
    <property type="entry name" value="Prot_kinase_dom"/>
</dbReference>
<keyword evidence="12 16" id="KW-0472">Membrane</keyword>
<dbReference type="SMART" id="SM00220">
    <property type="entry name" value="S_TKc"/>
    <property type="match status" value="1"/>
</dbReference>
<dbReference type="Gene3D" id="1.25.70.10">
    <property type="entry name" value="Transcription termination factor 3, mitochondrial"/>
    <property type="match status" value="2"/>
</dbReference>
<dbReference type="InterPro" id="IPR038538">
    <property type="entry name" value="MTERF_sf"/>
</dbReference>
<dbReference type="Pfam" id="PF08263">
    <property type="entry name" value="LRRNT_2"/>
    <property type="match status" value="1"/>
</dbReference>
<dbReference type="Pfam" id="PF13855">
    <property type="entry name" value="LRR_8"/>
    <property type="match status" value="1"/>
</dbReference>
<feature type="domain" description="HTH myb-type" evidence="18">
    <location>
        <begin position="71"/>
        <end position="131"/>
    </location>
</feature>
<feature type="transmembrane region" description="Helical" evidence="16">
    <location>
        <begin position="717"/>
        <end position="736"/>
    </location>
</feature>
<name>A0ABQ8BSI1_BRANA</name>
<evidence type="ECO:0000256" key="3">
    <source>
        <dbReference type="ARBA" id="ARBA00007692"/>
    </source>
</evidence>
<comment type="caution">
    <text evidence="19">The sequence shown here is derived from an EMBL/GenBank/DDBJ whole genome shotgun (WGS) entry which is preliminary data.</text>
</comment>
<feature type="region of interest" description="Disordered" evidence="15">
    <location>
        <begin position="1039"/>
        <end position="1076"/>
    </location>
</feature>
<evidence type="ECO:0000256" key="6">
    <source>
        <dbReference type="ARBA" id="ARBA00022614"/>
    </source>
</evidence>
<feature type="transmembrane region" description="Helical" evidence="16">
    <location>
        <begin position="984"/>
        <end position="1008"/>
    </location>
</feature>
<accession>A0ABQ8BSI1</accession>
<dbReference type="InterPro" id="IPR011009">
    <property type="entry name" value="Kinase-like_dom_sf"/>
</dbReference>
<dbReference type="SUPFAM" id="SSF56112">
    <property type="entry name" value="Protein kinase-like (PK-like)"/>
    <property type="match status" value="1"/>
</dbReference>
<dbReference type="Pfam" id="PF00069">
    <property type="entry name" value="Pkinase"/>
    <property type="match status" value="1"/>
</dbReference>
<keyword evidence="14" id="KW-0539">Nucleus</keyword>
<evidence type="ECO:0000256" key="5">
    <source>
        <dbReference type="ARBA" id="ARBA00022472"/>
    </source>
</evidence>
<evidence type="ECO:0000313" key="20">
    <source>
        <dbReference type="Proteomes" id="UP000824890"/>
    </source>
</evidence>
<dbReference type="Gene3D" id="1.10.510.10">
    <property type="entry name" value="Transferase(Phosphotransferase) domain 1"/>
    <property type="match status" value="1"/>
</dbReference>
<evidence type="ECO:0000256" key="4">
    <source>
        <dbReference type="ARBA" id="ARBA00008684"/>
    </source>
</evidence>
<sequence length="1481" mass="166488">MKHASDNDPSHEMCSEQATHCCKCYDISEIFSTETRQTTSLSKQSSECVETDISTPEPAGSSLASEFTSSSPIKTRIKWTTDLHDKFVECVNHLGGPMKATPKQILKMMRTDELTIYKVKSHLQKYRTHKHVQNSMQGTSLKEEEIHLEGSGIKEFMRLQDKVGQHLQEQLENQAMTLARNPSRFTTLLKRLSHLSVENPFTPPSSATQKPRSFATQRTRNGIRVTPTIRKMAEEAMLDYFYSTRSLQYMVAESMSKNSPIFIENLLKKVSCVSASDINQSITKHLRFHPVNEFEPFLESSGLKPDEYTHLIPSGEIFLNELLLENHHVLCYCGVDPKKIGKIFEEARDVFGYETGVLASKIKVYEDFGFSRLFLSKLIACCPRMLVGGTDMELVKVIEKLRAIGIDSDWVMKNLSEEVSYNWSSVHCALTLLRVVCNDENELYRLIKNYPRLIFESSGRWTLILVGFETKLGLSARELYSLFQKLPQMQVEKCVSNLRRCFLFLKEIDMEDDEIQKVFRSHSWWISSCTLKKTSSLLVNLKAYKTRVCKAVKENPEEMKKWTMGSKVQPLPATEVYLDSKAMKTQFLLDLGYVEGSEEMERAAKSFRGRGSELKERFDVLVRFGLDEEDVKEMVKASPNILTQASDVLETKVRYLVEELGYPLSTLVTFPSCLKFTLERMKVRFAMFAWLKGRGKADPKLAVSTLLACSDKDFARYFQWRCLAAAMLTAMLFALAETDTDPLEVSALQDVYKSLNNPPQLRGWKLEGGDPCGEVWMGVFCSGSSIVDLELRGLKLLGSLGNQLQHLHNLKNLDVSFNNLQGEIPFGLPPNTTHINLAYNNLTQGLPFSLPLMTSLVYLNLSHNSLTGALGNVFSGLQIKEMDLSFNNLTGDLPSSFGSLMNLTSLYLQNNRFTGSIIYLSDLPLTDLIWGNKFHVEPNYKPWKFPLDVIPMIQNATGYPTTESSAIMNFPRPQKVIKKKKKGIGAGSMVLLVGGVALLGTFFALFAVGMNHRRAQNLAASHRSNNSTTYTLPVSTGREFSAAPEDNPQMKRIRPPPVPQLRRVPPPPVRIDKPAGRKSFSASCQYPAYAKLFSAAELQLATDGFSEENLLGEGPIGSVYRAKLPDGQFAAVRNIPMSSLSLHEEEKFTEVLQTASKLRHPNIVTLLGFCIDNGQHLLVYEYVGHLSLYNAMHDKVYKPLSWGLRLRIAIGVARALDYLHSSFSLPIAHSDLKATNILLDEELTPRIADCGLASLRPLTSNSVKLRASEIAIQNTGYIAPEHGQPGSSGTKSDTFALGVLLLELLTGRKAFDSSRPEGEQLLVKWASTRLHDRRSLEQMIDQGIVGTFSSRVASHYADIISLCTQAEKEFRPPVSEIVEALTSLIQKQNKESSSVADKTEIDPFSKSFCSTRTHINHHRLNDLRRILLKNQGSNCLHMVLQGQTKTNQLSLQPEAFQRLHPKKSQKHQPQGLLPIYSLEYH</sequence>
<dbReference type="InterPro" id="IPR032675">
    <property type="entry name" value="LRR_dom_sf"/>
</dbReference>
<dbReference type="Gene3D" id="1.10.10.60">
    <property type="entry name" value="Homeodomain-like"/>
    <property type="match status" value="1"/>
</dbReference>
<keyword evidence="9" id="KW-0809">Transit peptide</keyword>
<evidence type="ECO:0000256" key="2">
    <source>
        <dbReference type="ARBA" id="ARBA00004479"/>
    </source>
</evidence>
<dbReference type="InterPro" id="IPR006447">
    <property type="entry name" value="Myb_dom_plants"/>
</dbReference>
<dbReference type="Pfam" id="PF00560">
    <property type="entry name" value="LRR_1"/>
    <property type="match status" value="1"/>
</dbReference>
<dbReference type="InterPro" id="IPR003690">
    <property type="entry name" value="MTERF"/>
</dbReference>
<feature type="compositionally biased region" description="Polar residues" evidence="15">
    <location>
        <begin position="36"/>
        <end position="54"/>
    </location>
</feature>
<comment type="similarity">
    <text evidence="4">Belongs to the protein kinase superfamily. Ser/Thr protein kinase family.</text>
</comment>
<evidence type="ECO:0000256" key="1">
    <source>
        <dbReference type="ARBA" id="ARBA00004123"/>
    </source>
</evidence>
<protein>
    <recommendedName>
        <fullName evidence="21">Protein kinase domain-containing protein</fullName>
    </recommendedName>
</protein>
<dbReference type="SMART" id="SM00733">
    <property type="entry name" value="Mterf"/>
    <property type="match status" value="6"/>
</dbReference>
<dbReference type="Proteomes" id="UP000824890">
    <property type="component" value="Unassembled WGS sequence"/>
</dbReference>
<keyword evidence="8" id="KW-0677">Repeat</keyword>
<dbReference type="PANTHER" id="PTHR48006:SF93">
    <property type="entry name" value="PROTEIN KINASE DOMAIN-CONTAINING PROTEIN"/>
    <property type="match status" value="1"/>
</dbReference>
<dbReference type="PROSITE" id="PS51294">
    <property type="entry name" value="HTH_MYB"/>
    <property type="match status" value="1"/>
</dbReference>
<evidence type="ECO:0000256" key="14">
    <source>
        <dbReference type="ARBA" id="ARBA00023242"/>
    </source>
</evidence>
<dbReference type="EMBL" id="JAGKQM010000010">
    <property type="protein sequence ID" value="KAH0907785.1"/>
    <property type="molecule type" value="Genomic_DNA"/>
</dbReference>
<feature type="region of interest" description="Disordered" evidence="15">
    <location>
        <begin position="36"/>
        <end position="67"/>
    </location>
</feature>
<evidence type="ECO:0000256" key="15">
    <source>
        <dbReference type="SAM" id="MobiDB-lite"/>
    </source>
</evidence>
<keyword evidence="20" id="KW-1185">Reference proteome</keyword>
<evidence type="ECO:0000313" key="19">
    <source>
        <dbReference type="EMBL" id="KAH0907785.1"/>
    </source>
</evidence>
<dbReference type="InterPro" id="IPR001611">
    <property type="entry name" value="Leu-rich_rpt"/>
</dbReference>
<reference evidence="19 20" key="1">
    <citation type="submission" date="2021-05" db="EMBL/GenBank/DDBJ databases">
        <title>Genome Assembly of Synthetic Allotetraploid Brassica napus Reveals Homoeologous Exchanges between Subgenomes.</title>
        <authorList>
            <person name="Davis J.T."/>
        </authorList>
    </citation>
    <scope>NUCLEOTIDE SEQUENCE [LARGE SCALE GENOMIC DNA]</scope>
    <source>
        <strain evidence="20">cv. Da-Ae</strain>
        <tissue evidence="19">Seedling</tissue>
    </source>
</reference>
<evidence type="ECO:0008006" key="21">
    <source>
        <dbReference type="Google" id="ProtNLM"/>
    </source>
</evidence>
<dbReference type="InterPro" id="IPR009057">
    <property type="entry name" value="Homeodomain-like_sf"/>
</dbReference>
<keyword evidence="11" id="KW-0805">Transcription regulation</keyword>
<evidence type="ECO:0000256" key="12">
    <source>
        <dbReference type="ARBA" id="ARBA00023136"/>
    </source>
</evidence>
<dbReference type="PANTHER" id="PTHR48006">
    <property type="entry name" value="LEUCINE-RICH REPEAT-CONTAINING PROTEIN DDB_G0281931-RELATED"/>
    <property type="match status" value="1"/>
</dbReference>
<dbReference type="Pfam" id="PF02536">
    <property type="entry name" value="mTERF"/>
    <property type="match status" value="2"/>
</dbReference>
<keyword evidence="10 16" id="KW-1133">Transmembrane helix</keyword>
<dbReference type="InterPro" id="IPR017930">
    <property type="entry name" value="Myb_dom"/>
</dbReference>
<keyword evidence="6" id="KW-0433">Leucine-rich repeat</keyword>
<evidence type="ECO:0000256" key="10">
    <source>
        <dbReference type="ARBA" id="ARBA00022989"/>
    </source>
</evidence>
<comment type="similarity">
    <text evidence="3">Belongs to the mTERF family.</text>
</comment>
<dbReference type="InterPro" id="IPR013210">
    <property type="entry name" value="LRR_N_plant-typ"/>
</dbReference>
<dbReference type="SUPFAM" id="SSF46689">
    <property type="entry name" value="Homeodomain-like"/>
    <property type="match status" value="1"/>
</dbReference>
<dbReference type="NCBIfam" id="TIGR01557">
    <property type="entry name" value="myb_SHAQKYF"/>
    <property type="match status" value="1"/>
</dbReference>
<dbReference type="PROSITE" id="PS50011">
    <property type="entry name" value="PROTEIN_KINASE_DOM"/>
    <property type="match status" value="1"/>
</dbReference>
<gene>
    <name evidence="19" type="ORF">HID58_039612</name>
</gene>
<evidence type="ECO:0000259" key="18">
    <source>
        <dbReference type="PROSITE" id="PS51294"/>
    </source>
</evidence>
<evidence type="ECO:0000259" key="17">
    <source>
        <dbReference type="PROSITE" id="PS50011"/>
    </source>
</evidence>
<proteinExistence type="inferred from homology"/>
<evidence type="ECO:0000256" key="9">
    <source>
        <dbReference type="ARBA" id="ARBA00022946"/>
    </source>
</evidence>
<evidence type="ECO:0000256" key="7">
    <source>
        <dbReference type="ARBA" id="ARBA00022692"/>
    </source>
</evidence>
<dbReference type="PROSITE" id="PS51450">
    <property type="entry name" value="LRR"/>
    <property type="match status" value="1"/>
</dbReference>
<keyword evidence="5" id="KW-0806">Transcription termination</keyword>
<comment type="subcellular location">
    <subcellularLocation>
        <location evidence="2">Membrane</location>
        <topology evidence="2">Single-pass type I membrane protein</topology>
    </subcellularLocation>
    <subcellularLocation>
        <location evidence="1">Nucleus</location>
    </subcellularLocation>
</comment>
<evidence type="ECO:0000256" key="16">
    <source>
        <dbReference type="SAM" id="Phobius"/>
    </source>
</evidence>
<evidence type="ECO:0000256" key="11">
    <source>
        <dbReference type="ARBA" id="ARBA00023015"/>
    </source>
</evidence>
<dbReference type="SUPFAM" id="SSF52058">
    <property type="entry name" value="L domain-like"/>
    <property type="match status" value="1"/>
</dbReference>
<dbReference type="InterPro" id="IPR051824">
    <property type="entry name" value="LRR_Rcpt-Like_S/T_Kinase"/>
</dbReference>
<feature type="domain" description="Protein kinase" evidence="17">
    <location>
        <begin position="1105"/>
        <end position="1385"/>
    </location>
</feature>
<feature type="compositionally biased region" description="Pro residues" evidence="15">
    <location>
        <begin position="1055"/>
        <end position="1069"/>
    </location>
</feature>
<dbReference type="PROSITE" id="PS00108">
    <property type="entry name" value="PROTEIN_KINASE_ST"/>
    <property type="match status" value="1"/>
</dbReference>
<evidence type="ECO:0000256" key="13">
    <source>
        <dbReference type="ARBA" id="ARBA00023163"/>
    </source>
</evidence>